<keyword evidence="2" id="KW-1185">Reference proteome</keyword>
<proteinExistence type="predicted"/>
<evidence type="ECO:0000313" key="1">
    <source>
        <dbReference type="EMBL" id="KAJ8909611.1"/>
    </source>
</evidence>
<evidence type="ECO:0000313" key="2">
    <source>
        <dbReference type="Proteomes" id="UP001159042"/>
    </source>
</evidence>
<accession>A0AAV8V6M7</accession>
<gene>
    <name evidence="1" type="ORF">NQ315_003563</name>
</gene>
<sequence length="250" mass="28087">MPSPKTIHFYKYQNKSVVGFDVDTIEFKYLQVEDTINPETVNGFIAKPPKVKNIIVHGNVTFLSDLTVKGKINNFTINYNNTLLTNSDQTFKNFSANNMDTSTLTGKRVLDDFINIANGTHELNQNLKFLKDLSVNDLTVRRHLDDIPVKNGKLDILEKDSVGRQYVSGTKSFENLELSNPIQLRGKIKSKALDAMNPGFQGDLEITGDTSVFTINDIDMDKLEKNVLRQDGDQVISGKHYVKMVVAEKG</sequence>
<organism evidence="1 2">
    <name type="scientific">Exocentrus adspersus</name>
    <dbReference type="NCBI Taxonomy" id="1586481"/>
    <lineage>
        <taxon>Eukaryota</taxon>
        <taxon>Metazoa</taxon>
        <taxon>Ecdysozoa</taxon>
        <taxon>Arthropoda</taxon>
        <taxon>Hexapoda</taxon>
        <taxon>Insecta</taxon>
        <taxon>Pterygota</taxon>
        <taxon>Neoptera</taxon>
        <taxon>Endopterygota</taxon>
        <taxon>Coleoptera</taxon>
        <taxon>Polyphaga</taxon>
        <taxon>Cucujiformia</taxon>
        <taxon>Chrysomeloidea</taxon>
        <taxon>Cerambycidae</taxon>
        <taxon>Lamiinae</taxon>
        <taxon>Acanthocinini</taxon>
        <taxon>Exocentrus</taxon>
    </lineage>
</organism>
<reference evidence="1 2" key="1">
    <citation type="journal article" date="2023" name="Insect Mol. Biol.">
        <title>Genome sequencing provides insights into the evolution of gene families encoding plant cell wall-degrading enzymes in longhorned beetles.</title>
        <authorList>
            <person name="Shin N.R."/>
            <person name="Okamura Y."/>
            <person name="Kirsch R."/>
            <person name="Pauchet Y."/>
        </authorList>
    </citation>
    <scope>NUCLEOTIDE SEQUENCE [LARGE SCALE GENOMIC DNA]</scope>
    <source>
        <strain evidence="1">EAD_L_NR</strain>
    </source>
</reference>
<dbReference type="Proteomes" id="UP001159042">
    <property type="component" value="Unassembled WGS sequence"/>
</dbReference>
<comment type="caution">
    <text evidence="1">The sequence shown here is derived from an EMBL/GenBank/DDBJ whole genome shotgun (WGS) entry which is preliminary data.</text>
</comment>
<protein>
    <submittedName>
        <fullName evidence="1">Uncharacterized protein</fullName>
    </submittedName>
</protein>
<dbReference type="EMBL" id="JANEYG010000479">
    <property type="protein sequence ID" value="KAJ8909611.1"/>
    <property type="molecule type" value="Genomic_DNA"/>
</dbReference>
<name>A0AAV8V6M7_9CUCU</name>
<dbReference type="AlphaFoldDB" id="A0AAV8V6M7"/>